<evidence type="ECO:0000313" key="3">
    <source>
        <dbReference type="Proteomes" id="UP001214043"/>
    </source>
</evidence>
<evidence type="ECO:0000259" key="1">
    <source>
        <dbReference type="PROSITE" id="PS51819"/>
    </source>
</evidence>
<dbReference type="Proteomes" id="UP001214043">
    <property type="component" value="Chromosome"/>
</dbReference>
<dbReference type="PROSITE" id="PS51819">
    <property type="entry name" value="VOC"/>
    <property type="match status" value="1"/>
</dbReference>
<sequence>MPIFTHIMVGSNDKEKSKAFYDAVLAPLGIKNMGTFGDARTLIYGVNQPEFWVTSPANGQPATHANGGTIGFIAPSRKAVHEFHAGGIANGGTCEGEPGPRDFAPTAYAAYLRDPDGNKICTYCMKPE</sequence>
<proteinExistence type="predicted"/>
<evidence type="ECO:0000313" key="2">
    <source>
        <dbReference type="EMBL" id="WDI31352.1"/>
    </source>
</evidence>
<dbReference type="Pfam" id="PF00903">
    <property type="entry name" value="Glyoxalase"/>
    <property type="match status" value="1"/>
</dbReference>
<dbReference type="InterPro" id="IPR037523">
    <property type="entry name" value="VOC_core"/>
</dbReference>
<name>A0AAE9ZET6_9PROT</name>
<gene>
    <name evidence="2" type="ORF">PUV54_15490</name>
</gene>
<dbReference type="EMBL" id="CP118166">
    <property type="protein sequence ID" value="WDI31352.1"/>
    <property type="molecule type" value="Genomic_DNA"/>
</dbReference>
<dbReference type="AlphaFoldDB" id="A0AAE9ZET6"/>
<dbReference type="PANTHER" id="PTHR35006">
    <property type="entry name" value="GLYOXALASE FAMILY PROTEIN (AFU_ORTHOLOGUE AFUA_5G14830)"/>
    <property type="match status" value="1"/>
</dbReference>
<protein>
    <submittedName>
        <fullName evidence="2">VOC family protein</fullName>
    </submittedName>
</protein>
<feature type="domain" description="VOC" evidence="1">
    <location>
        <begin position="3"/>
        <end position="125"/>
    </location>
</feature>
<dbReference type="InterPro" id="IPR029068">
    <property type="entry name" value="Glyas_Bleomycin-R_OHBP_Dase"/>
</dbReference>
<organism evidence="2 3">
    <name type="scientific">Hyphococcus flavus</name>
    <dbReference type="NCBI Taxonomy" id="1866326"/>
    <lineage>
        <taxon>Bacteria</taxon>
        <taxon>Pseudomonadati</taxon>
        <taxon>Pseudomonadota</taxon>
        <taxon>Alphaproteobacteria</taxon>
        <taxon>Parvularculales</taxon>
        <taxon>Parvularculaceae</taxon>
        <taxon>Hyphococcus</taxon>
    </lineage>
</organism>
<dbReference type="SUPFAM" id="SSF54593">
    <property type="entry name" value="Glyoxalase/Bleomycin resistance protein/Dihydroxybiphenyl dioxygenase"/>
    <property type="match status" value="1"/>
</dbReference>
<dbReference type="RefSeq" id="WP_274493241.1">
    <property type="nucleotide sequence ID" value="NZ_CP118166.1"/>
</dbReference>
<dbReference type="CDD" id="cd07262">
    <property type="entry name" value="VOC_like"/>
    <property type="match status" value="1"/>
</dbReference>
<keyword evidence="3" id="KW-1185">Reference proteome</keyword>
<reference evidence="2" key="1">
    <citation type="submission" date="2023-02" db="EMBL/GenBank/DDBJ databases">
        <title>Genome sequence of Hyphococcus flavus.</title>
        <authorList>
            <person name="Rong J.-C."/>
            <person name="Zhao Q."/>
            <person name="Yi M."/>
            <person name="Wu J.-Y."/>
        </authorList>
    </citation>
    <scope>NUCLEOTIDE SEQUENCE</scope>
    <source>
        <strain evidence="2">MCCC 1K03223</strain>
    </source>
</reference>
<accession>A0AAE9ZET6</accession>
<dbReference type="KEGG" id="hfl:PUV54_15490"/>
<dbReference type="Gene3D" id="3.10.180.10">
    <property type="entry name" value="2,3-Dihydroxybiphenyl 1,2-Dioxygenase, domain 1"/>
    <property type="match status" value="1"/>
</dbReference>
<dbReference type="PANTHER" id="PTHR35006:SF1">
    <property type="entry name" value="BLL2941 PROTEIN"/>
    <property type="match status" value="1"/>
</dbReference>
<dbReference type="InterPro" id="IPR004360">
    <property type="entry name" value="Glyas_Fos-R_dOase_dom"/>
</dbReference>